<evidence type="ECO:0008006" key="3">
    <source>
        <dbReference type="Google" id="ProtNLM"/>
    </source>
</evidence>
<proteinExistence type="predicted"/>
<keyword evidence="2" id="KW-1185">Reference proteome</keyword>
<dbReference type="Proteomes" id="UP001597525">
    <property type="component" value="Unassembled WGS sequence"/>
</dbReference>
<protein>
    <recommendedName>
        <fullName evidence="3">Lipoprotein</fullName>
    </recommendedName>
</protein>
<dbReference type="EMBL" id="JBHUPB010000005">
    <property type="protein sequence ID" value="MFD2967208.1"/>
    <property type="molecule type" value="Genomic_DNA"/>
</dbReference>
<evidence type="ECO:0000313" key="2">
    <source>
        <dbReference type="Proteomes" id="UP001597525"/>
    </source>
</evidence>
<comment type="caution">
    <text evidence="1">The sequence shown here is derived from an EMBL/GenBank/DDBJ whole genome shotgun (WGS) entry which is preliminary data.</text>
</comment>
<reference evidence="2" key="1">
    <citation type="journal article" date="2019" name="Int. J. Syst. Evol. Microbiol.">
        <title>The Global Catalogue of Microorganisms (GCM) 10K type strain sequencing project: providing services to taxonomists for standard genome sequencing and annotation.</title>
        <authorList>
            <consortium name="The Broad Institute Genomics Platform"/>
            <consortium name="The Broad Institute Genome Sequencing Center for Infectious Disease"/>
            <person name="Wu L."/>
            <person name="Ma J."/>
        </authorList>
    </citation>
    <scope>NUCLEOTIDE SEQUENCE [LARGE SCALE GENOMIC DNA]</scope>
    <source>
        <strain evidence="2">KCTC 22814</strain>
    </source>
</reference>
<dbReference type="RefSeq" id="WP_320185103.1">
    <property type="nucleotide sequence ID" value="NZ_CP138332.1"/>
</dbReference>
<dbReference type="PROSITE" id="PS51257">
    <property type="entry name" value="PROKAR_LIPOPROTEIN"/>
    <property type="match status" value="1"/>
</dbReference>
<evidence type="ECO:0000313" key="1">
    <source>
        <dbReference type="EMBL" id="MFD2967208.1"/>
    </source>
</evidence>
<name>A0ABW6BCH3_9SPHI</name>
<sequence length="235" mass="25917">MRLFSIYMLFLSSLTLISCQEDESTFLDPVEVNDDFSSSMMDWSGDFADYPSEGDTDFELSISHEALPAPLDQSKNGIRISGNNRSDDLFMFIKKKVDGLKANQRYRVRFTVNFASNAASNQVGVGGAPGESVYVGAGFSVVEPMKTIDSTDNYYRMNIDKMQQSQDGASMKVIGDIANGTEENNYVLISRTGEFTGQADENGSVWLIVGTDSGFESVTTLYYTGIKAVFQEMTN</sequence>
<organism evidence="1 2">
    <name type="scientific">Sphingobacterium bambusae</name>
    <dbReference type="NCBI Taxonomy" id="662858"/>
    <lineage>
        <taxon>Bacteria</taxon>
        <taxon>Pseudomonadati</taxon>
        <taxon>Bacteroidota</taxon>
        <taxon>Sphingobacteriia</taxon>
        <taxon>Sphingobacteriales</taxon>
        <taxon>Sphingobacteriaceae</taxon>
        <taxon>Sphingobacterium</taxon>
    </lineage>
</organism>
<gene>
    <name evidence="1" type="ORF">ACFS7Y_07410</name>
</gene>
<accession>A0ABW6BCH3</accession>